<accession>A0ABS0H8R6</accession>
<dbReference type="InterPro" id="IPR013325">
    <property type="entry name" value="RNA_pol_sigma_r2"/>
</dbReference>
<dbReference type="InterPro" id="IPR013249">
    <property type="entry name" value="RNA_pol_sigma70_r4_t2"/>
</dbReference>
<dbReference type="InterPro" id="IPR013324">
    <property type="entry name" value="RNA_pol_sigma_r3/r4-like"/>
</dbReference>
<dbReference type="Gene3D" id="1.10.10.10">
    <property type="entry name" value="Winged helix-like DNA-binding domain superfamily/Winged helix DNA-binding domain"/>
    <property type="match status" value="1"/>
</dbReference>
<evidence type="ECO:0000256" key="4">
    <source>
        <dbReference type="ARBA" id="ARBA00023125"/>
    </source>
</evidence>
<keyword evidence="3 6" id="KW-0731">Sigma factor</keyword>
<evidence type="ECO:0000256" key="2">
    <source>
        <dbReference type="ARBA" id="ARBA00023015"/>
    </source>
</evidence>
<dbReference type="EMBL" id="JADPUN010000397">
    <property type="protein sequence ID" value="MBF9134857.1"/>
    <property type="molecule type" value="Genomic_DNA"/>
</dbReference>
<keyword evidence="4 6" id="KW-0238">DNA-binding</keyword>
<dbReference type="CDD" id="cd06171">
    <property type="entry name" value="Sigma70_r4"/>
    <property type="match status" value="1"/>
</dbReference>
<dbReference type="InterPro" id="IPR039425">
    <property type="entry name" value="RNA_pol_sigma-70-like"/>
</dbReference>
<organism evidence="10 11">
    <name type="scientific">Plantactinospora alkalitolerans</name>
    <dbReference type="NCBI Taxonomy" id="2789879"/>
    <lineage>
        <taxon>Bacteria</taxon>
        <taxon>Bacillati</taxon>
        <taxon>Actinomycetota</taxon>
        <taxon>Actinomycetes</taxon>
        <taxon>Micromonosporales</taxon>
        <taxon>Micromonosporaceae</taxon>
        <taxon>Plantactinospora</taxon>
    </lineage>
</organism>
<keyword evidence="11" id="KW-1185">Reference proteome</keyword>
<comment type="similarity">
    <text evidence="1 6">Belongs to the sigma-70 factor family. ECF subfamily.</text>
</comment>
<dbReference type="InterPro" id="IPR007627">
    <property type="entry name" value="RNA_pol_sigma70_r2"/>
</dbReference>
<dbReference type="SUPFAM" id="SSF88946">
    <property type="entry name" value="Sigma2 domain of RNA polymerase sigma factors"/>
    <property type="match status" value="1"/>
</dbReference>
<reference evidence="10 11" key="1">
    <citation type="submission" date="2020-11" db="EMBL/GenBank/DDBJ databases">
        <title>A novel isolate from a Black sea contaminated sediment with potential to produce alkanes: Plantactinospora alkalitolerans sp. nov.</title>
        <authorList>
            <person name="Carro L."/>
            <person name="Veyisoglu A."/>
            <person name="Guven K."/>
            <person name="Schumann P."/>
            <person name="Klenk H.-P."/>
            <person name="Sahin N."/>
        </authorList>
    </citation>
    <scope>NUCLEOTIDE SEQUENCE [LARGE SCALE GENOMIC DNA]</scope>
    <source>
        <strain evidence="10 11">S1510</strain>
    </source>
</reference>
<dbReference type="Pfam" id="PF04542">
    <property type="entry name" value="Sigma70_r2"/>
    <property type="match status" value="1"/>
</dbReference>
<dbReference type="Pfam" id="PF08281">
    <property type="entry name" value="Sigma70_r4_2"/>
    <property type="match status" value="1"/>
</dbReference>
<protein>
    <recommendedName>
        <fullName evidence="6">RNA polymerase sigma factor</fullName>
    </recommendedName>
</protein>
<dbReference type="SUPFAM" id="SSF88659">
    <property type="entry name" value="Sigma3 and sigma4 domains of RNA polymerase sigma factors"/>
    <property type="match status" value="1"/>
</dbReference>
<dbReference type="InterPro" id="IPR036388">
    <property type="entry name" value="WH-like_DNA-bd_sf"/>
</dbReference>
<dbReference type="InterPro" id="IPR000838">
    <property type="entry name" value="RNA_pol_sigma70_ECF_CS"/>
</dbReference>
<sequence>MGTGRRFRFFSDPREPSTTLDSEGGEGEGPLVGHRDAIAEVYAGSFRRLIVHLYAVTGDLGEAQEVVQEAFVRALIAPERFGELENPESWLRRVAVNLAHTRYRRRRTLDRLLRRVGPPPEVPDFSPEHVALMTAMRRLPPGQRQAIALHYLVDLPIEEVARTLDVSVGTVKSRLSRGRTALAALLAGPAELAPAGSK</sequence>
<evidence type="ECO:0000259" key="8">
    <source>
        <dbReference type="Pfam" id="PF04542"/>
    </source>
</evidence>
<evidence type="ECO:0000256" key="7">
    <source>
        <dbReference type="SAM" id="MobiDB-lite"/>
    </source>
</evidence>
<evidence type="ECO:0000256" key="5">
    <source>
        <dbReference type="ARBA" id="ARBA00023163"/>
    </source>
</evidence>
<dbReference type="InterPro" id="IPR014284">
    <property type="entry name" value="RNA_pol_sigma-70_dom"/>
</dbReference>
<evidence type="ECO:0000256" key="6">
    <source>
        <dbReference type="RuleBase" id="RU000716"/>
    </source>
</evidence>
<evidence type="ECO:0000313" key="11">
    <source>
        <dbReference type="Proteomes" id="UP000638560"/>
    </source>
</evidence>
<dbReference type="Gene3D" id="1.10.1740.10">
    <property type="match status" value="1"/>
</dbReference>
<keyword evidence="2 6" id="KW-0805">Transcription regulation</keyword>
<feature type="domain" description="RNA polymerase sigma-70 region 2" evidence="8">
    <location>
        <begin position="48"/>
        <end position="107"/>
    </location>
</feature>
<evidence type="ECO:0000259" key="9">
    <source>
        <dbReference type="Pfam" id="PF08281"/>
    </source>
</evidence>
<dbReference type="PANTHER" id="PTHR43133:SF50">
    <property type="entry name" value="ECF RNA POLYMERASE SIGMA FACTOR SIGM"/>
    <property type="match status" value="1"/>
</dbReference>
<dbReference type="NCBIfam" id="TIGR02937">
    <property type="entry name" value="sigma70-ECF"/>
    <property type="match status" value="1"/>
</dbReference>
<comment type="caution">
    <text evidence="10">The sequence shown here is derived from an EMBL/GenBank/DDBJ whole genome shotgun (WGS) entry which is preliminary data.</text>
</comment>
<evidence type="ECO:0000256" key="1">
    <source>
        <dbReference type="ARBA" id="ARBA00010641"/>
    </source>
</evidence>
<feature type="region of interest" description="Disordered" evidence="7">
    <location>
        <begin position="11"/>
        <end position="31"/>
    </location>
</feature>
<feature type="domain" description="RNA polymerase sigma factor 70 region 4 type 2" evidence="9">
    <location>
        <begin position="130"/>
        <end position="182"/>
    </location>
</feature>
<gene>
    <name evidence="10" type="ORF">I0C86_38930</name>
</gene>
<keyword evidence="5 6" id="KW-0804">Transcription</keyword>
<dbReference type="PROSITE" id="PS01063">
    <property type="entry name" value="SIGMA70_ECF"/>
    <property type="match status" value="1"/>
</dbReference>
<dbReference type="PANTHER" id="PTHR43133">
    <property type="entry name" value="RNA POLYMERASE ECF-TYPE SIGMA FACTO"/>
    <property type="match status" value="1"/>
</dbReference>
<evidence type="ECO:0000313" key="10">
    <source>
        <dbReference type="EMBL" id="MBF9134857.1"/>
    </source>
</evidence>
<dbReference type="Proteomes" id="UP000638560">
    <property type="component" value="Unassembled WGS sequence"/>
</dbReference>
<evidence type="ECO:0000256" key="3">
    <source>
        <dbReference type="ARBA" id="ARBA00023082"/>
    </source>
</evidence>
<name>A0ABS0H8R6_9ACTN</name>
<proteinExistence type="inferred from homology"/>